<dbReference type="Proteomes" id="UP001224890">
    <property type="component" value="Unassembled WGS sequence"/>
</dbReference>
<feature type="region of interest" description="Disordered" evidence="1">
    <location>
        <begin position="84"/>
        <end position="121"/>
    </location>
</feature>
<dbReference type="GeneID" id="85460629"/>
<accession>A0AAJ0ACS5</accession>
<evidence type="ECO:0000256" key="1">
    <source>
        <dbReference type="SAM" id="MobiDB-lite"/>
    </source>
</evidence>
<reference evidence="2" key="1">
    <citation type="submission" date="2021-06" db="EMBL/GenBank/DDBJ databases">
        <title>Comparative genomics, transcriptomics and evolutionary studies reveal genomic signatures of adaptation to plant cell wall in hemibiotrophic fungi.</title>
        <authorList>
            <consortium name="DOE Joint Genome Institute"/>
            <person name="Baroncelli R."/>
            <person name="Diaz J.F."/>
            <person name="Benocci T."/>
            <person name="Peng M."/>
            <person name="Battaglia E."/>
            <person name="Haridas S."/>
            <person name="Andreopoulos W."/>
            <person name="Labutti K."/>
            <person name="Pangilinan J."/>
            <person name="Floch G.L."/>
            <person name="Makela M.R."/>
            <person name="Henrissat B."/>
            <person name="Grigoriev I.V."/>
            <person name="Crouch J.A."/>
            <person name="De Vries R.P."/>
            <person name="Sukno S.A."/>
            <person name="Thon M.R."/>
        </authorList>
    </citation>
    <scope>NUCLEOTIDE SEQUENCE</scope>
    <source>
        <strain evidence="2">CBS 193.32</strain>
    </source>
</reference>
<organism evidence="2 3">
    <name type="scientific">Colletotrichum godetiae</name>
    <dbReference type="NCBI Taxonomy" id="1209918"/>
    <lineage>
        <taxon>Eukaryota</taxon>
        <taxon>Fungi</taxon>
        <taxon>Dikarya</taxon>
        <taxon>Ascomycota</taxon>
        <taxon>Pezizomycotina</taxon>
        <taxon>Sordariomycetes</taxon>
        <taxon>Hypocreomycetidae</taxon>
        <taxon>Glomerellales</taxon>
        <taxon>Glomerellaceae</taxon>
        <taxon>Colletotrichum</taxon>
        <taxon>Colletotrichum acutatum species complex</taxon>
    </lineage>
</organism>
<dbReference type="EMBL" id="JAHMHR010000063">
    <property type="protein sequence ID" value="KAK1659242.1"/>
    <property type="molecule type" value="Genomic_DNA"/>
</dbReference>
<sequence>MQLGSQCLCHLNRAACLGRRQSHQGLGAIRRTVQVLPTTSRRSFATSKPSSRAPSLDPRGSGYPRCSPTFLHTVVDVREINSTTTYTNIAPQPSDSPPPGPRPAFSQSRSARGLPTQRELDFNTKIDSDGDIWLPDKSDVELGEIPENEDDFSPWLNLLIAAREKHGRGGVLAVWEAVQRRRSWRDLTSEEAKSFWSIILETVVHDEGKLKGVALFAECLRHDNSAQWPSLYLTTVSHCLRKGQYRRALQWHMRLMPNFDPGQEAFGTLLRQFAVTTEPDMQQTLQALYLTAIHRGFYNEIIPLLYESGLSQLCAGWRHAFIRHDDLPPPNAESQPYLRFLARYYPTTALELEEQVVIGLNSKAYWDAQDDSLWEAINDTHGDESGPPGRQHSDKLGARWFASSWVPLDFAIHAVHALGVHHIGPLSLQSIALREPTAKGVMARIEQLRTVNIGIGHSAYAWVLKRFAENNDEELLEELLHTDIHPDVFDDPAMLASIRDKAFDEGDWKTHRLLLAVQPAMVEDSVDSTSNILLHHFIDEGRFKQALALLDEMRTMDIEVHASTIQHISASLLDPLPWNPKTTAHNQEAFSTAIAFLTRLTLLQKPLHSRYWQKILFGLGKFGRFGVLEEISLGILDTYQRLCISNAGLLPVHPLDAPPLGVESSARNVLVPTDLPISHEQHPIRRIFDNPALHAAIVRWGFKAGGSQCLDSAKDVSSDSKTTGGGFSLARGVRLLAVLNDRGIPFRTSVVQEEVVKCLARMYLSRVNSAPRMNADLPPLKSTLELFNKAAGRRLLPDVAELQDLMTEARGKQRRGL</sequence>
<dbReference type="RefSeq" id="XP_060424006.1">
    <property type="nucleotide sequence ID" value="XM_060576103.1"/>
</dbReference>
<comment type="caution">
    <text evidence="2">The sequence shown here is derived from an EMBL/GenBank/DDBJ whole genome shotgun (WGS) entry which is preliminary data.</text>
</comment>
<name>A0AAJ0ACS5_9PEZI</name>
<protein>
    <submittedName>
        <fullName evidence="2">Pentatricopeptide repeat domain-containing protein</fullName>
    </submittedName>
</protein>
<proteinExistence type="predicted"/>
<evidence type="ECO:0000313" key="3">
    <source>
        <dbReference type="Proteomes" id="UP001224890"/>
    </source>
</evidence>
<gene>
    <name evidence="2" type="ORF">BDP55DRAFT_680335</name>
</gene>
<evidence type="ECO:0000313" key="2">
    <source>
        <dbReference type="EMBL" id="KAK1659242.1"/>
    </source>
</evidence>
<feature type="compositionally biased region" description="Polar residues" evidence="1">
    <location>
        <begin position="40"/>
        <end position="53"/>
    </location>
</feature>
<feature type="region of interest" description="Disordered" evidence="1">
    <location>
        <begin position="40"/>
        <end position="64"/>
    </location>
</feature>
<keyword evidence="3" id="KW-1185">Reference proteome</keyword>
<dbReference type="AlphaFoldDB" id="A0AAJ0ACS5"/>